<dbReference type="PANTHER" id="PTHR43684:SF1">
    <property type="entry name" value="ENOYL-COA DELTA ISOMERASE 2"/>
    <property type="match status" value="1"/>
</dbReference>
<evidence type="ECO:0000256" key="2">
    <source>
        <dbReference type="ARBA" id="ARBA00023140"/>
    </source>
</evidence>
<protein>
    <submittedName>
        <fullName evidence="6">2,3-dehydroadipyl-CoA hydratase</fullName>
        <ecNumber evidence="6">4.2.1.17</ecNumber>
    </submittedName>
</protein>
<dbReference type="Proteomes" id="UP000435877">
    <property type="component" value="Unassembled WGS sequence"/>
</dbReference>
<evidence type="ECO:0000256" key="1">
    <source>
        <dbReference type="ARBA" id="ARBA00004275"/>
    </source>
</evidence>
<proteinExistence type="predicted"/>
<reference evidence="7 8" key="1">
    <citation type="submission" date="2019-11" db="EMBL/GenBank/DDBJ databases">
        <authorList>
            <person name="Holert J."/>
        </authorList>
    </citation>
    <scope>NUCLEOTIDE SEQUENCE [LARGE SCALE GENOMIC DNA]</scope>
    <source>
        <strain evidence="5">BC3_2A</strain>
        <strain evidence="6">SB11_1A</strain>
    </source>
</reference>
<feature type="transmembrane region" description="Helical" evidence="4">
    <location>
        <begin position="100"/>
        <end position="123"/>
    </location>
</feature>
<dbReference type="EMBL" id="CACSIM010000001">
    <property type="protein sequence ID" value="CAA0081671.1"/>
    <property type="molecule type" value="Genomic_DNA"/>
</dbReference>
<evidence type="ECO:0000256" key="4">
    <source>
        <dbReference type="SAM" id="Phobius"/>
    </source>
</evidence>
<gene>
    <name evidence="6" type="primary">paaF_1</name>
    <name evidence="6" type="ORF">IHBHHGIJ_00736</name>
    <name evidence="5" type="ORF">KFEGEMFD_00414</name>
</gene>
<feature type="transmembrane region" description="Helical" evidence="4">
    <location>
        <begin position="129"/>
        <end position="150"/>
    </location>
</feature>
<dbReference type="OrthoDB" id="9807606at2"/>
<dbReference type="GO" id="GO:0004300">
    <property type="term" value="F:enoyl-CoA hydratase activity"/>
    <property type="evidence" value="ECO:0007669"/>
    <property type="project" value="UniProtKB-EC"/>
</dbReference>
<name>A0A5S9N631_9GAMM</name>
<dbReference type="SUPFAM" id="SSF52096">
    <property type="entry name" value="ClpP/crotonase"/>
    <property type="match status" value="1"/>
</dbReference>
<sequence>MTAYETITYSVSNRVATISLNRPKAMNAISQQMRLELKQAVDTAESADDVRVVVLRAEGRGFSSGTDLTEGLAGFDTIDDQIQEEYKPVLMAIANSSKPYIASVHGAAAGIGAAFALSCDLAIMGEGAFVYLAFAGIALVPDGGIAHHLVNAMGYRKAYQAFVEAARIPAEECLQYGLVNKVVADDKLAEETQAWAERLAEGSPLAQKYGKQIMRGVHTSSFEETLDMESKKQVLCSTSQDSATAIGAFFAKTKPTFIGA</sequence>
<dbReference type="InterPro" id="IPR029045">
    <property type="entry name" value="ClpP/crotonase-like_dom_sf"/>
</dbReference>
<keyword evidence="6" id="KW-0456">Lyase</keyword>
<keyword evidence="4" id="KW-1133">Transmembrane helix</keyword>
<dbReference type="PANTHER" id="PTHR43684">
    <property type="match status" value="1"/>
</dbReference>
<dbReference type="RefSeq" id="WP_159267405.1">
    <property type="nucleotide sequence ID" value="NZ_CACSIK010000001.1"/>
</dbReference>
<evidence type="ECO:0000313" key="6">
    <source>
        <dbReference type="EMBL" id="CAA0084734.1"/>
    </source>
</evidence>
<dbReference type="Proteomes" id="UP000439591">
    <property type="component" value="Unassembled WGS sequence"/>
</dbReference>
<keyword evidence="4" id="KW-0812">Transmembrane</keyword>
<dbReference type="EMBL" id="CACSIK010000001">
    <property type="protein sequence ID" value="CAA0084734.1"/>
    <property type="molecule type" value="Genomic_DNA"/>
</dbReference>
<dbReference type="Gene3D" id="3.90.226.10">
    <property type="entry name" value="2-enoyl-CoA Hydratase, Chain A, domain 1"/>
    <property type="match status" value="1"/>
</dbReference>
<dbReference type="InterPro" id="IPR051053">
    <property type="entry name" value="ECH/Chromodomain_protein"/>
</dbReference>
<comment type="subcellular location">
    <subcellularLocation>
        <location evidence="1">Peroxisome</location>
    </subcellularLocation>
</comment>
<dbReference type="InterPro" id="IPR001753">
    <property type="entry name" value="Enoyl-CoA_hydra/iso"/>
</dbReference>
<dbReference type="Pfam" id="PF00378">
    <property type="entry name" value="ECH_1"/>
    <property type="match status" value="1"/>
</dbReference>
<dbReference type="EC" id="4.2.1.17" evidence="6"/>
<evidence type="ECO:0000313" key="7">
    <source>
        <dbReference type="Proteomes" id="UP000435877"/>
    </source>
</evidence>
<evidence type="ECO:0000256" key="3">
    <source>
        <dbReference type="ARBA" id="ARBA00023235"/>
    </source>
</evidence>
<dbReference type="GO" id="GO:0004165">
    <property type="term" value="F:delta(3)-delta(2)-enoyl-CoA isomerase activity"/>
    <property type="evidence" value="ECO:0007669"/>
    <property type="project" value="UniProtKB-ARBA"/>
</dbReference>
<evidence type="ECO:0000313" key="5">
    <source>
        <dbReference type="EMBL" id="CAA0081671.1"/>
    </source>
</evidence>
<keyword evidence="4" id="KW-0472">Membrane</keyword>
<dbReference type="AlphaFoldDB" id="A0A5S9N631"/>
<keyword evidence="2" id="KW-0576">Peroxisome</keyword>
<keyword evidence="3" id="KW-0413">Isomerase</keyword>
<keyword evidence="7" id="KW-1185">Reference proteome</keyword>
<evidence type="ECO:0000313" key="8">
    <source>
        <dbReference type="Proteomes" id="UP000439591"/>
    </source>
</evidence>
<accession>A0A5S9N631</accession>
<organism evidence="6 7">
    <name type="scientific">Zhongshania aliphaticivorans</name>
    <dbReference type="NCBI Taxonomy" id="1470434"/>
    <lineage>
        <taxon>Bacteria</taxon>
        <taxon>Pseudomonadati</taxon>
        <taxon>Pseudomonadota</taxon>
        <taxon>Gammaproteobacteria</taxon>
        <taxon>Cellvibrionales</taxon>
        <taxon>Spongiibacteraceae</taxon>
        <taxon>Zhongshania</taxon>
    </lineage>
</organism>
<dbReference type="CDD" id="cd06558">
    <property type="entry name" value="crotonase-like"/>
    <property type="match status" value="1"/>
</dbReference>